<reference evidence="1 2" key="1">
    <citation type="submission" date="2024-10" db="EMBL/GenBank/DDBJ databases">
        <title>The Natural Products Discovery Center: Release of the First 8490 Sequenced Strains for Exploring Actinobacteria Biosynthetic Diversity.</title>
        <authorList>
            <person name="Kalkreuter E."/>
            <person name="Kautsar S.A."/>
            <person name="Yang D."/>
            <person name="Bader C.D."/>
            <person name="Teijaro C.N."/>
            <person name="Fluegel L."/>
            <person name="Davis C.M."/>
            <person name="Simpson J.R."/>
            <person name="Lauterbach L."/>
            <person name="Steele A.D."/>
            <person name="Gui C."/>
            <person name="Meng S."/>
            <person name="Li G."/>
            <person name="Viehrig K."/>
            <person name="Ye F."/>
            <person name="Su P."/>
            <person name="Kiefer A.F."/>
            <person name="Nichols A."/>
            <person name="Cepeda A.J."/>
            <person name="Yan W."/>
            <person name="Fan B."/>
            <person name="Jiang Y."/>
            <person name="Adhikari A."/>
            <person name="Zheng C.-J."/>
            <person name="Schuster L."/>
            <person name="Cowan T.M."/>
            <person name="Smanski M.J."/>
            <person name="Chevrette M.G."/>
            <person name="De Carvalho L.P.S."/>
            <person name="Shen B."/>
        </authorList>
    </citation>
    <scope>NUCLEOTIDE SEQUENCE [LARGE SCALE GENOMIC DNA]</scope>
    <source>
        <strain evidence="1 2">NPDC002173</strain>
    </source>
</reference>
<gene>
    <name evidence="1" type="ORF">ACFYXI_20610</name>
</gene>
<protein>
    <recommendedName>
        <fullName evidence="3">DUF222 domain-containing protein</fullName>
    </recommendedName>
</protein>
<evidence type="ECO:0008006" key="3">
    <source>
        <dbReference type="Google" id="ProtNLM"/>
    </source>
</evidence>
<dbReference type="Proteomes" id="UP001602013">
    <property type="component" value="Unassembled WGS sequence"/>
</dbReference>
<evidence type="ECO:0000313" key="2">
    <source>
        <dbReference type="Proteomes" id="UP001602013"/>
    </source>
</evidence>
<accession>A0ABW6SVM6</accession>
<name>A0ABW6SVM6_9ACTN</name>
<comment type="caution">
    <text evidence="1">The sequence shown here is derived from an EMBL/GenBank/DDBJ whole genome shotgun (WGS) entry which is preliminary data.</text>
</comment>
<proteinExistence type="predicted"/>
<organism evidence="1 2">
    <name type="scientific">Microtetraspora malaysiensis</name>
    <dbReference type="NCBI Taxonomy" id="161358"/>
    <lineage>
        <taxon>Bacteria</taxon>
        <taxon>Bacillati</taxon>
        <taxon>Actinomycetota</taxon>
        <taxon>Actinomycetes</taxon>
        <taxon>Streptosporangiales</taxon>
        <taxon>Streptosporangiaceae</taxon>
        <taxon>Microtetraspora</taxon>
    </lineage>
</organism>
<dbReference type="EMBL" id="JBIASD010000013">
    <property type="protein sequence ID" value="MFF3667994.1"/>
    <property type="molecule type" value="Genomic_DNA"/>
</dbReference>
<evidence type="ECO:0000313" key="1">
    <source>
        <dbReference type="EMBL" id="MFF3667994.1"/>
    </source>
</evidence>
<dbReference type="RefSeq" id="WP_387413337.1">
    <property type="nucleotide sequence ID" value="NZ_JBIASD010000013.1"/>
</dbReference>
<keyword evidence="2" id="KW-1185">Reference proteome</keyword>
<sequence>MHDQMPTAMPLLSRGKHRNPNKGACFMELASFLAGERWSDHPACTHPLLAGLARLVNDHTSDPARPLLAPMIPSVIGLVGDDPRIDACIALRCAISALPVVSHERQLALAVSVLSAEHVLATLDGRPQGSVSEESARTLAKVPDAARWAYRFRRGVRVSAKGFRRYAAPNTVQLAVRGISEACVADPDALLRALLTDAITDCAELIRRQMPVDPERWEDACRLTRR</sequence>